<sequence length="514" mass="59370">MWLSLFVYSSFPWFLLAILHRLYVSNCSFSRLQCAKVIEQVHSFRNLGVIFDTKLKWRENIDCIVAAEPTYSGRYLVSCLLNDYQVFFVPAGLPPTYPRNEEDAELQQIKEQEEEICISQDEEQPGLKQEANTLMETHFYQENDFSEEDLNSQQLQAQSFNDGQDEEDHQEASSTDREAGPHSREDTDRSHVGERRCHSDLENVSEVNCHGENPFNKRTLAKKRQRSQNVRRHSCKECGKTFKTAHCLTYHRRTHTGEKPFCCNVCAKSFHLSSSLKNHMMIHTGARPFSCAECGKRFSRTSTLKTHMVTHTGARPFSCQQCGKRFSRASTLKSHMISHTGAKPFFCALCAKGFTRSFHLKCHMRTHRFCSKFNDNKWFVHSSHVTDHMITPIGKTKTFFCKLCGKSLTTAKSLRRHITIHTGERPFFCIQCHKSFSHSSYLRSHMRTHSGARPFPCSVCGKTFTRRSHLNRHTIIHTGEKPFSCHVCFQSFSRREHLTGHVRKHAGTEDDISR</sequence>
<dbReference type="Proteomes" id="UP000001038">
    <property type="component" value="Chromosome 23"/>
</dbReference>
<feature type="compositionally biased region" description="Basic residues" evidence="11">
    <location>
        <begin position="219"/>
        <end position="228"/>
    </location>
</feature>
<dbReference type="FunFam" id="3.30.160.60:FF:001217">
    <property type="entry name" value="zinc finger protein 319"/>
    <property type="match status" value="1"/>
</dbReference>
<name>H2MAS1_ORYLA</name>
<dbReference type="InterPro" id="IPR013087">
    <property type="entry name" value="Znf_C2H2_type"/>
</dbReference>
<evidence type="ECO:0000256" key="8">
    <source>
        <dbReference type="ARBA" id="ARBA00023163"/>
    </source>
</evidence>
<feature type="domain" description="C2H2-type" evidence="13">
    <location>
        <begin position="399"/>
        <end position="426"/>
    </location>
</feature>
<keyword evidence="4 10" id="KW-0863">Zinc-finger</keyword>
<dbReference type="GO" id="GO:0008270">
    <property type="term" value="F:zinc ion binding"/>
    <property type="evidence" value="ECO:0007669"/>
    <property type="project" value="UniProtKB-KW"/>
</dbReference>
<dbReference type="FunFam" id="3.30.160.60:FF:003421">
    <property type="entry name" value="Si:dkey-7i4.10"/>
    <property type="match status" value="1"/>
</dbReference>
<evidence type="ECO:0000256" key="12">
    <source>
        <dbReference type="SAM" id="SignalP"/>
    </source>
</evidence>
<dbReference type="GO" id="GO:0005634">
    <property type="term" value="C:nucleus"/>
    <property type="evidence" value="ECO:0007669"/>
    <property type="project" value="UniProtKB-SubCell"/>
</dbReference>
<dbReference type="GO" id="GO:0000978">
    <property type="term" value="F:RNA polymerase II cis-regulatory region sequence-specific DNA binding"/>
    <property type="evidence" value="ECO:0000318"/>
    <property type="project" value="GO_Central"/>
</dbReference>
<keyword evidence="9" id="KW-0539">Nucleus</keyword>
<dbReference type="GO" id="GO:0006357">
    <property type="term" value="P:regulation of transcription by RNA polymerase II"/>
    <property type="evidence" value="ECO:0000318"/>
    <property type="project" value="GO_Central"/>
</dbReference>
<feature type="domain" description="C2H2-type" evidence="13">
    <location>
        <begin position="317"/>
        <end position="344"/>
    </location>
</feature>
<dbReference type="GO" id="GO:0003700">
    <property type="term" value="F:DNA-binding transcription factor activity"/>
    <property type="evidence" value="ECO:0000318"/>
    <property type="project" value="GO_Central"/>
</dbReference>
<proteinExistence type="predicted"/>
<dbReference type="FunFam" id="3.30.160.60:FF:000065">
    <property type="entry name" value="B-cell CLL/lymphoma 6, member B"/>
    <property type="match status" value="1"/>
</dbReference>
<feature type="compositionally biased region" description="Basic and acidic residues" evidence="11">
    <location>
        <begin position="170"/>
        <end position="201"/>
    </location>
</feature>
<dbReference type="InParanoid" id="H2MAS1"/>
<reference evidence="14" key="2">
    <citation type="submission" date="2025-08" db="UniProtKB">
        <authorList>
            <consortium name="Ensembl"/>
        </authorList>
    </citation>
    <scope>IDENTIFICATION</scope>
    <source>
        <strain evidence="14">Hd-rR</strain>
    </source>
</reference>
<feature type="domain" description="C2H2-type" evidence="13">
    <location>
        <begin position="233"/>
        <end position="260"/>
    </location>
</feature>
<evidence type="ECO:0000256" key="3">
    <source>
        <dbReference type="ARBA" id="ARBA00022737"/>
    </source>
</evidence>
<keyword evidence="2" id="KW-0479">Metal-binding</keyword>
<dbReference type="SMART" id="SM00355">
    <property type="entry name" value="ZnF_C2H2"/>
    <property type="match status" value="9"/>
</dbReference>
<evidence type="ECO:0000256" key="1">
    <source>
        <dbReference type="ARBA" id="ARBA00004123"/>
    </source>
</evidence>
<protein>
    <recommendedName>
        <fullName evidence="13">C2H2-type domain-containing protein</fullName>
    </recommendedName>
</protein>
<feature type="domain" description="C2H2-type" evidence="13">
    <location>
        <begin position="345"/>
        <end position="367"/>
    </location>
</feature>
<dbReference type="eggNOG" id="KOG1721">
    <property type="taxonomic scope" value="Eukaryota"/>
</dbReference>
<evidence type="ECO:0000313" key="15">
    <source>
        <dbReference type="Proteomes" id="UP000001038"/>
    </source>
</evidence>
<evidence type="ECO:0000256" key="5">
    <source>
        <dbReference type="ARBA" id="ARBA00022833"/>
    </source>
</evidence>
<keyword evidence="5" id="KW-0862">Zinc</keyword>
<feature type="domain" description="C2H2-type" evidence="13">
    <location>
        <begin position="483"/>
        <end position="510"/>
    </location>
</feature>
<feature type="domain" description="C2H2-type" evidence="13">
    <location>
        <begin position="427"/>
        <end position="454"/>
    </location>
</feature>
<evidence type="ECO:0000256" key="7">
    <source>
        <dbReference type="ARBA" id="ARBA00023125"/>
    </source>
</evidence>
<dbReference type="FunFam" id="3.30.160.60:FF:000624">
    <property type="entry name" value="zinc finger protein 697"/>
    <property type="match status" value="2"/>
</dbReference>
<feature type="domain" description="C2H2-type" evidence="13">
    <location>
        <begin position="289"/>
        <end position="316"/>
    </location>
</feature>
<dbReference type="FunFam" id="3.30.160.60:FF:000322">
    <property type="entry name" value="GDNF-inducible zinc finger protein 1"/>
    <property type="match status" value="1"/>
</dbReference>
<dbReference type="HOGENOM" id="CLU_002678_2_2_1"/>
<keyword evidence="6" id="KW-0805">Transcription regulation</keyword>
<keyword evidence="12" id="KW-0732">Signal</keyword>
<feature type="domain" description="C2H2-type" evidence="13">
    <location>
        <begin position="455"/>
        <end position="482"/>
    </location>
</feature>
<dbReference type="PANTHER" id="PTHR23235:SF120">
    <property type="entry name" value="KRUPPEL-LIKE FACTOR 15"/>
    <property type="match status" value="1"/>
</dbReference>
<dbReference type="PANTHER" id="PTHR23235">
    <property type="entry name" value="KRUEPPEL-LIKE TRANSCRIPTION FACTOR"/>
    <property type="match status" value="1"/>
</dbReference>
<dbReference type="Bgee" id="ENSORLG00000012485">
    <property type="expression patterns" value="Expressed in animal zygote and 14 other cell types or tissues"/>
</dbReference>
<organism evidence="14 15">
    <name type="scientific">Oryzias latipes</name>
    <name type="common">Japanese rice fish</name>
    <name type="synonym">Japanese killifish</name>
    <dbReference type="NCBI Taxonomy" id="8090"/>
    <lineage>
        <taxon>Eukaryota</taxon>
        <taxon>Metazoa</taxon>
        <taxon>Chordata</taxon>
        <taxon>Craniata</taxon>
        <taxon>Vertebrata</taxon>
        <taxon>Euteleostomi</taxon>
        <taxon>Actinopterygii</taxon>
        <taxon>Neopterygii</taxon>
        <taxon>Teleostei</taxon>
        <taxon>Neoteleostei</taxon>
        <taxon>Acanthomorphata</taxon>
        <taxon>Ovalentaria</taxon>
        <taxon>Atherinomorphae</taxon>
        <taxon>Beloniformes</taxon>
        <taxon>Adrianichthyidae</taxon>
        <taxon>Oryziinae</taxon>
        <taxon>Oryzias</taxon>
    </lineage>
</organism>
<dbReference type="InterPro" id="IPR036236">
    <property type="entry name" value="Znf_C2H2_sf"/>
</dbReference>
<evidence type="ECO:0000256" key="6">
    <source>
        <dbReference type="ARBA" id="ARBA00023015"/>
    </source>
</evidence>
<feature type="region of interest" description="Disordered" evidence="11">
    <location>
        <begin position="159"/>
        <end position="228"/>
    </location>
</feature>
<reference evidence="14" key="3">
    <citation type="submission" date="2025-09" db="UniProtKB">
        <authorList>
            <consortium name="Ensembl"/>
        </authorList>
    </citation>
    <scope>IDENTIFICATION</scope>
    <source>
        <strain evidence="14">Hd-rR</strain>
    </source>
</reference>
<feature type="chain" id="PRO_5017387889" description="C2H2-type domain-containing protein" evidence="12">
    <location>
        <begin position="18"/>
        <end position="514"/>
    </location>
</feature>
<keyword evidence="3" id="KW-0677">Repeat</keyword>
<dbReference type="GeneTree" id="ENSGT01150000286977"/>
<evidence type="ECO:0000256" key="2">
    <source>
        <dbReference type="ARBA" id="ARBA00022723"/>
    </source>
</evidence>
<dbReference type="PROSITE" id="PS50157">
    <property type="entry name" value="ZINC_FINGER_C2H2_2"/>
    <property type="match status" value="9"/>
</dbReference>
<dbReference type="SUPFAM" id="SSF57667">
    <property type="entry name" value="beta-beta-alpha zinc fingers"/>
    <property type="match status" value="5"/>
</dbReference>
<evidence type="ECO:0000256" key="9">
    <source>
        <dbReference type="ARBA" id="ARBA00023242"/>
    </source>
</evidence>
<accession>H2MAS1</accession>
<comment type="subcellular location">
    <subcellularLocation>
        <location evidence="1">Nucleus</location>
    </subcellularLocation>
</comment>
<dbReference type="PROSITE" id="PS00028">
    <property type="entry name" value="ZINC_FINGER_C2H2_1"/>
    <property type="match status" value="9"/>
</dbReference>
<dbReference type="Gene3D" id="3.30.160.60">
    <property type="entry name" value="Classic Zinc Finger"/>
    <property type="match status" value="9"/>
</dbReference>
<dbReference type="FunFam" id="3.30.160.60:FF:001289">
    <property type="entry name" value="Zinc finger protein 574"/>
    <property type="match status" value="1"/>
</dbReference>
<evidence type="ECO:0000313" key="14">
    <source>
        <dbReference type="Ensembl" id="ENSORLP00000015631.2"/>
    </source>
</evidence>
<keyword evidence="7" id="KW-0238">DNA-binding</keyword>
<evidence type="ECO:0000256" key="4">
    <source>
        <dbReference type="ARBA" id="ARBA00022771"/>
    </source>
</evidence>
<keyword evidence="8" id="KW-0804">Transcription</keyword>
<evidence type="ECO:0000256" key="10">
    <source>
        <dbReference type="PROSITE-ProRule" id="PRU00042"/>
    </source>
</evidence>
<evidence type="ECO:0000256" key="11">
    <source>
        <dbReference type="SAM" id="MobiDB-lite"/>
    </source>
</evidence>
<feature type="domain" description="C2H2-type" evidence="13">
    <location>
        <begin position="261"/>
        <end position="288"/>
    </location>
</feature>
<dbReference type="Ensembl" id="ENSORLT00000015632.2">
    <property type="protein sequence ID" value="ENSORLP00000015631.2"/>
    <property type="gene ID" value="ENSORLG00000012485.2"/>
</dbReference>
<reference evidence="14 15" key="1">
    <citation type="journal article" date="2007" name="Nature">
        <title>The medaka draft genome and insights into vertebrate genome evolution.</title>
        <authorList>
            <person name="Kasahara M."/>
            <person name="Naruse K."/>
            <person name="Sasaki S."/>
            <person name="Nakatani Y."/>
            <person name="Qu W."/>
            <person name="Ahsan B."/>
            <person name="Yamada T."/>
            <person name="Nagayasu Y."/>
            <person name="Doi K."/>
            <person name="Kasai Y."/>
            <person name="Jindo T."/>
            <person name="Kobayashi D."/>
            <person name="Shimada A."/>
            <person name="Toyoda A."/>
            <person name="Kuroki Y."/>
            <person name="Fujiyama A."/>
            <person name="Sasaki T."/>
            <person name="Shimizu A."/>
            <person name="Asakawa S."/>
            <person name="Shimizu N."/>
            <person name="Hashimoto S."/>
            <person name="Yang J."/>
            <person name="Lee Y."/>
            <person name="Matsushima K."/>
            <person name="Sugano S."/>
            <person name="Sakaizumi M."/>
            <person name="Narita T."/>
            <person name="Ohishi K."/>
            <person name="Haga S."/>
            <person name="Ohta F."/>
            <person name="Nomoto H."/>
            <person name="Nogata K."/>
            <person name="Morishita T."/>
            <person name="Endo T."/>
            <person name="Shin-I T."/>
            <person name="Takeda H."/>
            <person name="Morishita S."/>
            <person name="Kohara Y."/>
        </authorList>
    </citation>
    <scope>NUCLEOTIDE SEQUENCE [LARGE SCALE GENOMIC DNA]</scope>
    <source>
        <strain evidence="14 15">Hd-rR</strain>
    </source>
</reference>
<evidence type="ECO:0000259" key="13">
    <source>
        <dbReference type="PROSITE" id="PS50157"/>
    </source>
</evidence>
<feature type="signal peptide" evidence="12">
    <location>
        <begin position="1"/>
        <end position="17"/>
    </location>
</feature>
<dbReference type="FunFam" id="3.30.160.60:FF:000965">
    <property type="entry name" value="Neurotrophin receptor-interacting factor homolog"/>
    <property type="match status" value="1"/>
</dbReference>
<dbReference type="Pfam" id="PF00096">
    <property type="entry name" value="zf-C2H2"/>
    <property type="match status" value="7"/>
</dbReference>
<keyword evidence="15" id="KW-1185">Reference proteome</keyword>
<dbReference type="AlphaFoldDB" id="H2MAS1"/>